<dbReference type="HOGENOM" id="CLU_3105075_0_0_12"/>
<dbReference type="AlphaFoldDB" id="F5YJZ2"/>
<dbReference type="KEGG" id="tpi:TREPR_0697"/>
<organism evidence="1 2">
    <name type="scientific">Treponema primitia (strain ATCC BAA-887 / DSM 12427 / ZAS-2)</name>
    <dbReference type="NCBI Taxonomy" id="545694"/>
    <lineage>
        <taxon>Bacteria</taxon>
        <taxon>Pseudomonadati</taxon>
        <taxon>Spirochaetota</taxon>
        <taxon>Spirochaetia</taxon>
        <taxon>Spirochaetales</taxon>
        <taxon>Treponemataceae</taxon>
        <taxon>Treponema</taxon>
    </lineage>
</organism>
<evidence type="ECO:0000313" key="2">
    <source>
        <dbReference type="Proteomes" id="UP000009223"/>
    </source>
</evidence>
<keyword evidence="2" id="KW-1185">Reference proteome</keyword>
<dbReference type="Proteomes" id="UP000009223">
    <property type="component" value="Chromosome"/>
</dbReference>
<evidence type="ECO:0000313" key="1">
    <source>
        <dbReference type="EMBL" id="AEF84926.1"/>
    </source>
</evidence>
<accession>F5YJZ2</accession>
<dbReference type="EMBL" id="CP001843">
    <property type="protein sequence ID" value="AEF84926.1"/>
    <property type="molecule type" value="Genomic_DNA"/>
</dbReference>
<name>F5YJZ2_TREPZ</name>
<sequence length="51" mass="5837">MGIVGHIRSFWPPVYQLRAPLFTPQIRYKIQSIVGLSFSDSHYSTITPACR</sequence>
<reference evidence="1 2" key="2">
    <citation type="journal article" date="2011" name="ISME J.">
        <title>RNA-seq reveals cooperative metabolic interactions between two termite-gut spirochete species in co-culture.</title>
        <authorList>
            <person name="Rosenthal A.Z."/>
            <person name="Matson E.G."/>
            <person name="Eldar A."/>
            <person name="Leadbetter J.R."/>
        </authorList>
    </citation>
    <scope>NUCLEOTIDE SEQUENCE [LARGE SCALE GENOMIC DNA]</scope>
    <source>
        <strain evidence="2">ATCC BAA-887 / DSM 12427 / ZAS-2</strain>
    </source>
</reference>
<reference evidence="2" key="1">
    <citation type="submission" date="2009-12" db="EMBL/GenBank/DDBJ databases">
        <title>Complete sequence of Treponema primitia strain ZAS-2.</title>
        <authorList>
            <person name="Tetu S.G."/>
            <person name="Matson E."/>
            <person name="Ren Q."/>
            <person name="Seshadri R."/>
            <person name="Elbourne L."/>
            <person name="Hassan K.A."/>
            <person name="Durkin A."/>
            <person name="Radune D."/>
            <person name="Mohamoud Y."/>
            <person name="Shay R."/>
            <person name="Jin S."/>
            <person name="Zhang X."/>
            <person name="Lucey K."/>
            <person name="Ballor N.R."/>
            <person name="Ottesen E."/>
            <person name="Rosenthal R."/>
            <person name="Allen A."/>
            <person name="Leadbetter J.R."/>
            <person name="Paulsen I.T."/>
        </authorList>
    </citation>
    <scope>NUCLEOTIDE SEQUENCE [LARGE SCALE GENOMIC DNA]</scope>
    <source>
        <strain evidence="2">ATCC BAA-887 / DSM 12427 / ZAS-2</strain>
    </source>
</reference>
<protein>
    <submittedName>
        <fullName evidence="1">Uncharacterized protein</fullName>
    </submittedName>
</protein>
<gene>
    <name evidence="1" type="ordered locus">TREPR_0697</name>
</gene>
<proteinExistence type="predicted"/>